<dbReference type="PANTHER" id="PTHR31549:SF247">
    <property type="entry name" value="DUF247 DOMAIN PROTEIN"/>
    <property type="match status" value="1"/>
</dbReference>
<dbReference type="InterPro" id="IPR004158">
    <property type="entry name" value="DUF247_pln"/>
</dbReference>
<name>A0AAN9F1J8_CLITE</name>
<sequence>MREILKLDAAVRANYVEEIKLNRYDLATVMLYDACFLLELLISKSMNWDEEITTLFGSNKDDKLRKLPRVGIDEVGKREDILTDLTLLENQIPLLILHTVFQTLFMNLCSQKCVDAREIGAKLIKIGALFLFGYSPSWIFYNFTSRYFEKAAHILELAHVSFVQNVVPKLDFSIETDKGKEVEQTCIQLNRCATKLLAAGVKIKLNTHRFREIDLSRVVGSFQFGVEIEFRDGELEIPPLHITRRTETDWRNFIAWEHHINNRNIHYSITVPKEEMNSIISCDISRDQRCMFTLLAVFLNDLICCASDVHLLRDKGVIVIENGLSTRNRRFGKKKGKGMSNREVEAFFRSMANGIDRGIICDNYHRKMFGDLNEYSATNCALRLPVTFLHSFTRSLEGVYSVQKFLRRGYNLAAVIVTLRSSPSSKLFIQFSATIIPSERVYADLSG</sequence>
<dbReference type="Pfam" id="PF03140">
    <property type="entry name" value="DUF247"/>
    <property type="match status" value="1"/>
</dbReference>
<gene>
    <name evidence="1" type="ORF">RJT34_31145</name>
</gene>
<evidence type="ECO:0000313" key="1">
    <source>
        <dbReference type="EMBL" id="KAK7263553.1"/>
    </source>
</evidence>
<accession>A0AAN9F1J8</accession>
<dbReference type="AlphaFoldDB" id="A0AAN9F1J8"/>
<organism evidence="1 2">
    <name type="scientific">Clitoria ternatea</name>
    <name type="common">Butterfly pea</name>
    <dbReference type="NCBI Taxonomy" id="43366"/>
    <lineage>
        <taxon>Eukaryota</taxon>
        <taxon>Viridiplantae</taxon>
        <taxon>Streptophyta</taxon>
        <taxon>Embryophyta</taxon>
        <taxon>Tracheophyta</taxon>
        <taxon>Spermatophyta</taxon>
        <taxon>Magnoliopsida</taxon>
        <taxon>eudicotyledons</taxon>
        <taxon>Gunneridae</taxon>
        <taxon>Pentapetalae</taxon>
        <taxon>rosids</taxon>
        <taxon>fabids</taxon>
        <taxon>Fabales</taxon>
        <taxon>Fabaceae</taxon>
        <taxon>Papilionoideae</taxon>
        <taxon>50 kb inversion clade</taxon>
        <taxon>NPAAA clade</taxon>
        <taxon>indigoferoid/millettioid clade</taxon>
        <taxon>Phaseoleae</taxon>
        <taxon>Clitoria</taxon>
    </lineage>
</organism>
<proteinExistence type="predicted"/>
<keyword evidence="2" id="KW-1185">Reference proteome</keyword>
<dbReference type="PANTHER" id="PTHR31549">
    <property type="entry name" value="PROTEIN, PUTATIVE (DUF247)-RELATED-RELATED"/>
    <property type="match status" value="1"/>
</dbReference>
<reference evidence="1 2" key="1">
    <citation type="submission" date="2024-01" db="EMBL/GenBank/DDBJ databases">
        <title>The genomes of 5 underutilized Papilionoideae crops provide insights into root nodulation and disease resistance.</title>
        <authorList>
            <person name="Yuan L."/>
        </authorList>
    </citation>
    <scope>NUCLEOTIDE SEQUENCE [LARGE SCALE GENOMIC DNA]</scope>
    <source>
        <strain evidence="1">LY-2023</strain>
        <tissue evidence="1">Leaf</tissue>
    </source>
</reference>
<comment type="caution">
    <text evidence="1">The sequence shown here is derived from an EMBL/GenBank/DDBJ whole genome shotgun (WGS) entry which is preliminary data.</text>
</comment>
<dbReference type="EMBL" id="JAYKXN010000008">
    <property type="protein sequence ID" value="KAK7263553.1"/>
    <property type="molecule type" value="Genomic_DNA"/>
</dbReference>
<dbReference type="Proteomes" id="UP001359559">
    <property type="component" value="Unassembled WGS sequence"/>
</dbReference>
<protein>
    <submittedName>
        <fullName evidence="1">Uncharacterized protein</fullName>
    </submittedName>
</protein>
<evidence type="ECO:0000313" key="2">
    <source>
        <dbReference type="Proteomes" id="UP001359559"/>
    </source>
</evidence>